<evidence type="ECO:0000256" key="2">
    <source>
        <dbReference type="ARBA" id="ARBA00023002"/>
    </source>
</evidence>
<evidence type="ECO:0000313" key="5">
    <source>
        <dbReference type="Proteomes" id="UP000078148"/>
    </source>
</evidence>
<dbReference type="Proteomes" id="UP000078148">
    <property type="component" value="Chromosome"/>
</dbReference>
<proteinExistence type="inferred from homology"/>
<reference evidence="5" key="1">
    <citation type="submission" date="2015-10" db="EMBL/GenBank/DDBJ databases">
        <title>Genome of Paenibacillus bovis sp. nov.</title>
        <authorList>
            <person name="Wu Z."/>
            <person name="Gao C."/>
            <person name="Liu Z."/>
            <person name="Zheng H."/>
        </authorList>
    </citation>
    <scope>NUCLEOTIDE SEQUENCE [LARGE SCALE GENOMIC DNA]</scope>
    <source>
        <strain evidence="5">BD3526</strain>
    </source>
</reference>
<comment type="similarity">
    <text evidence="1 3">Belongs to the short-chain dehydrogenases/reductases (SDR) family.</text>
</comment>
<dbReference type="PRINTS" id="PR00081">
    <property type="entry name" value="GDHRDH"/>
</dbReference>
<sequence length="302" mass="32775">MSPHIPHDQLNVVITGASSGTGRGLAERLAAEGASVVIAARRTHLLKEMERQYAPKMIAVTADVSREEGIAAVFEAAMSQLGRIDVWVNNAGAIAIGPFTESPLAALAQMTRINLLGNMYGSHYALRQFKQQGYGTLINVSSFASKVAFPYLAAYSGSKSAISGLSYALNQEMQLEGRTDIHVCAVHPWVMNTPWTEHAANYSGHEIDMKPLDDPDDIIDAMYRLIDHPQESVEVGFKVKGTSLSSHLLPRMTEKISGQFVQNLIYDAPPAEFTAGSLYDPVFEGTSVHGDGHGHPRPDESK</sequence>
<dbReference type="SUPFAM" id="SSF51735">
    <property type="entry name" value="NAD(P)-binding Rossmann-fold domains"/>
    <property type="match status" value="1"/>
</dbReference>
<dbReference type="AlphaFoldDB" id="A0A172ZB68"/>
<accession>A0A172ZB68</accession>
<protein>
    <submittedName>
        <fullName evidence="4">Oxidoreductase</fullName>
    </submittedName>
</protein>
<dbReference type="OrthoDB" id="9775296at2"/>
<dbReference type="GO" id="GO:0016020">
    <property type="term" value="C:membrane"/>
    <property type="evidence" value="ECO:0007669"/>
    <property type="project" value="TreeGrafter"/>
</dbReference>
<keyword evidence="2" id="KW-0560">Oxidoreductase</keyword>
<evidence type="ECO:0000256" key="3">
    <source>
        <dbReference type="RuleBase" id="RU000363"/>
    </source>
</evidence>
<name>A0A172ZB68_9BACL</name>
<gene>
    <name evidence="4" type="ORF">AR543_01800</name>
</gene>
<dbReference type="InterPro" id="IPR036291">
    <property type="entry name" value="NAD(P)-bd_dom_sf"/>
</dbReference>
<evidence type="ECO:0000313" key="4">
    <source>
        <dbReference type="EMBL" id="ANF94886.1"/>
    </source>
</evidence>
<evidence type="ECO:0000256" key="1">
    <source>
        <dbReference type="ARBA" id="ARBA00006484"/>
    </source>
</evidence>
<keyword evidence="5" id="KW-1185">Reference proteome</keyword>
<dbReference type="EMBL" id="CP013023">
    <property type="protein sequence ID" value="ANF94886.1"/>
    <property type="molecule type" value="Genomic_DNA"/>
</dbReference>
<dbReference type="GO" id="GO:0016491">
    <property type="term" value="F:oxidoreductase activity"/>
    <property type="evidence" value="ECO:0007669"/>
    <property type="project" value="UniProtKB-KW"/>
</dbReference>
<dbReference type="STRING" id="1616788.AR543_01800"/>
<dbReference type="RefSeq" id="WP_060531305.1">
    <property type="nucleotide sequence ID" value="NZ_CP013023.1"/>
</dbReference>
<dbReference type="KEGG" id="pbv:AR543_01800"/>
<dbReference type="InterPro" id="IPR002347">
    <property type="entry name" value="SDR_fam"/>
</dbReference>
<organism evidence="4 5">
    <name type="scientific">Paenibacillus bovis</name>
    <dbReference type="NCBI Taxonomy" id="1616788"/>
    <lineage>
        <taxon>Bacteria</taxon>
        <taxon>Bacillati</taxon>
        <taxon>Bacillota</taxon>
        <taxon>Bacilli</taxon>
        <taxon>Bacillales</taxon>
        <taxon>Paenibacillaceae</taxon>
        <taxon>Paenibacillus</taxon>
    </lineage>
</organism>
<reference evidence="4 5" key="2">
    <citation type="journal article" date="2016" name="Int. J. Syst. Evol. Microbiol.">
        <title>Paenibacillus bovis sp. nov., isolated from raw yak (Bos grunniens) milk.</title>
        <authorList>
            <person name="Gao C."/>
            <person name="Han J."/>
            <person name="Liu Z."/>
            <person name="Xu X."/>
            <person name="Hang F."/>
            <person name="Wu Z."/>
        </authorList>
    </citation>
    <scope>NUCLEOTIDE SEQUENCE [LARGE SCALE GENOMIC DNA]</scope>
    <source>
        <strain evidence="4 5">BD3526</strain>
    </source>
</reference>
<dbReference type="PANTHER" id="PTHR44196:SF1">
    <property type="entry name" value="DEHYDROGENASE_REDUCTASE SDR FAMILY MEMBER 7B"/>
    <property type="match status" value="1"/>
</dbReference>
<dbReference type="Gene3D" id="3.40.50.720">
    <property type="entry name" value="NAD(P)-binding Rossmann-like Domain"/>
    <property type="match status" value="1"/>
</dbReference>
<dbReference type="PRINTS" id="PR00080">
    <property type="entry name" value="SDRFAMILY"/>
</dbReference>
<dbReference type="Pfam" id="PF00106">
    <property type="entry name" value="adh_short"/>
    <property type="match status" value="1"/>
</dbReference>
<dbReference type="PANTHER" id="PTHR44196">
    <property type="entry name" value="DEHYDROGENASE/REDUCTASE SDR FAMILY MEMBER 7B"/>
    <property type="match status" value="1"/>
</dbReference>